<dbReference type="Proteomes" id="UP001055072">
    <property type="component" value="Unassembled WGS sequence"/>
</dbReference>
<comment type="caution">
    <text evidence="1">The sequence shown here is derived from an EMBL/GenBank/DDBJ whole genome shotgun (WGS) entry which is preliminary data.</text>
</comment>
<organism evidence="1 2">
    <name type="scientific">Irpex rosettiformis</name>
    <dbReference type="NCBI Taxonomy" id="378272"/>
    <lineage>
        <taxon>Eukaryota</taxon>
        <taxon>Fungi</taxon>
        <taxon>Dikarya</taxon>
        <taxon>Basidiomycota</taxon>
        <taxon>Agaricomycotina</taxon>
        <taxon>Agaricomycetes</taxon>
        <taxon>Polyporales</taxon>
        <taxon>Irpicaceae</taxon>
        <taxon>Irpex</taxon>
    </lineage>
</organism>
<evidence type="ECO:0000313" key="1">
    <source>
        <dbReference type="EMBL" id="KAI0093616.1"/>
    </source>
</evidence>
<proteinExistence type="predicted"/>
<accession>A0ACB8UH54</accession>
<keyword evidence="2" id="KW-1185">Reference proteome</keyword>
<name>A0ACB8UH54_9APHY</name>
<sequence length="126" mass="13783">MSSISSFFFFVLGAFLVCPGFRFMGSFCCVIDDEDTRSASFCIDVRSRTCLRMALQENPEVSSFIPIVLCVTRVLDFANVISVGRVFVPMSVFSQEVEVTVGSFVVIDEAIADGIQVPISSSKSII</sequence>
<dbReference type="EMBL" id="MU274901">
    <property type="protein sequence ID" value="KAI0093616.1"/>
    <property type="molecule type" value="Genomic_DNA"/>
</dbReference>
<reference evidence="1" key="1">
    <citation type="journal article" date="2021" name="Environ. Microbiol.">
        <title>Gene family expansions and transcriptome signatures uncover fungal adaptations to wood decay.</title>
        <authorList>
            <person name="Hage H."/>
            <person name="Miyauchi S."/>
            <person name="Viragh M."/>
            <person name="Drula E."/>
            <person name="Min B."/>
            <person name="Chaduli D."/>
            <person name="Navarro D."/>
            <person name="Favel A."/>
            <person name="Norest M."/>
            <person name="Lesage-Meessen L."/>
            <person name="Balint B."/>
            <person name="Merenyi Z."/>
            <person name="de Eugenio L."/>
            <person name="Morin E."/>
            <person name="Martinez A.T."/>
            <person name="Baldrian P."/>
            <person name="Stursova M."/>
            <person name="Martinez M.J."/>
            <person name="Novotny C."/>
            <person name="Magnuson J.K."/>
            <person name="Spatafora J.W."/>
            <person name="Maurice S."/>
            <person name="Pangilinan J."/>
            <person name="Andreopoulos W."/>
            <person name="LaButti K."/>
            <person name="Hundley H."/>
            <person name="Na H."/>
            <person name="Kuo A."/>
            <person name="Barry K."/>
            <person name="Lipzen A."/>
            <person name="Henrissat B."/>
            <person name="Riley R."/>
            <person name="Ahrendt S."/>
            <person name="Nagy L.G."/>
            <person name="Grigoriev I.V."/>
            <person name="Martin F."/>
            <person name="Rosso M.N."/>
        </authorList>
    </citation>
    <scope>NUCLEOTIDE SEQUENCE</scope>
    <source>
        <strain evidence="1">CBS 384.51</strain>
    </source>
</reference>
<gene>
    <name evidence="1" type="ORF">BDY19DRAFT_262570</name>
</gene>
<evidence type="ECO:0000313" key="2">
    <source>
        <dbReference type="Proteomes" id="UP001055072"/>
    </source>
</evidence>
<protein>
    <submittedName>
        <fullName evidence="1">Uncharacterized protein</fullName>
    </submittedName>
</protein>